<name>A0ABS6JZ60_9BACI</name>
<organism evidence="3 4">
    <name type="scientific">Evansella alkalicola</name>
    <dbReference type="NCBI Taxonomy" id="745819"/>
    <lineage>
        <taxon>Bacteria</taxon>
        <taxon>Bacillati</taxon>
        <taxon>Bacillota</taxon>
        <taxon>Bacilli</taxon>
        <taxon>Bacillales</taxon>
        <taxon>Bacillaceae</taxon>
        <taxon>Evansella</taxon>
    </lineage>
</organism>
<evidence type="ECO:0000313" key="3">
    <source>
        <dbReference type="EMBL" id="MBU9722370.1"/>
    </source>
</evidence>
<evidence type="ECO:0000313" key="4">
    <source>
        <dbReference type="Proteomes" id="UP000790580"/>
    </source>
</evidence>
<keyword evidence="1" id="KW-0812">Transmembrane</keyword>
<evidence type="ECO:0000259" key="2">
    <source>
        <dbReference type="Pfam" id="PF14258"/>
    </source>
</evidence>
<keyword evidence="1" id="KW-0472">Membrane</keyword>
<proteinExistence type="predicted"/>
<dbReference type="EMBL" id="JAHQCR010000051">
    <property type="protein sequence ID" value="MBU9722370.1"/>
    <property type="molecule type" value="Genomic_DNA"/>
</dbReference>
<dbReference type="RefSeq" id="WP_088077256.1">
    <property type="nucleotide sequence ID" value="NZ_JAHQCR010000051.1"/>
</dbReference>
<feature type="transmembrane region" description="Helical" evidence="1">
    <location>
        <begin position="236"/>
        <end position="254"/>
    </location>
</feature>
<reference evidence="3 4" key="1">
    <citation type="submission" date="2021-06" db="EMBL/GenBank/DDBJ databases">
        <title>Bacillus sp. RD4P76, an endophyte from a halophyte.</title>
        <authorList>
            <person name="Sun J.-Q."/>
        </authorList>
    </citation>
    <scope>NUCLEOTIDE SEQUENCE [LARGE SCALE GENOMIC DNA]</scope>
    <source>
        <strain evidence="3 4">JCM 17098</strain>
    </source>
</reference>
<dbReference type="Pfam" id="PF14258">
    <property type="entry name" value="DUF4350"/>
    <property type="match status" value="1"/>
</dbReference>
<dbReference type="Proteomes" id="UP000790580">
    <property type="component" value="Unassembled WGS sequence"/>
</dbReference>
<keyword evidence="4" id="KW-1185">Reference proteome</keyword>
<feature type="domain" description="DUF4350" evidence="2">
    <location>
        <begin position="40"/>
        <end position="206"/>
    </location>
</feature>
<comment type="caution">
    <text evidence="3">The sequence shown here is derived from an EMBL/GenBank/DDBJ whole genome shotgun (WGS) entry which is preliminary data.</text>
</comment>
<accession>A0ABS6JZ60</accession>
<sequence length="376" mass="43520">MKGKLINRWTWIWVLILLLFILGNYISHSNQPQEYPAYVSQSPSQSGTKAIYTYLENEYGNVTRWENEPFLLQGESDLLLMVEPFFVPPEQEMASYMDYINAGNTILLFSNNPVGMFDVKVEYSGLSQEEAELESIDGSQYQATLYSDVRIQLEAEDEVLLQDEYGAIAVKRPLGDGSLIISNTPEWLMNDVILDYDHVPLILELLSTGLEDGGQIIFDEYIHGATPSITTLYPKSFLVLLLQGAFVTLLWLWYRGKRFGPILQAREETVRFSDERITALAAWYLRLREKGLTDSLNTQAQYIKMLLQEHWRIPTHTEWLDMKEQLERKWTTVPKSEIEPFLIGLENVLRKESISKQEYLLWSKKLEQLRKGVEEG</sequence>
<evidence type="ECO:0000256" key="1">
    <source>
        <dbReference type="SAM" id="Phobius"/>
    </source>
</evidence>
<gene>
    <name evidence="3" type="ORF">KS407_13105</name>
</gene>
<protein>
    <submittedName>
        <fullName evidence="3">DUF4350 domain-containing protein</fullName>
    </submittedName>
</protein>
<dbReference type="InterPro" id="IPR025646">
    <property type="entry name" value="DUF4350"/>
</dbReference>
<keyword evidence="1" id="KW-1133">Transmembrane helix</keyword>